<comment type="caution">
    <text evidence="1">The sequence shown here is derived from an EMBL/GenBank/DDBJ whole genome shotgun (WGS) entry which is preliminary data.</text>
</comment>
<dbReference type="Proteomes" id="UP001204615">
    <property type="component" value="Unassembled WGS sequence"/>
</dbReference>
<organism evidence="1 2">
    <name type="scientific">Dyella lutea</name>
    <dbReference type="NCBI Taxonomy" id="2950441"/>
    <lineage>
        <taxon>Bacteria</taxon>
        <taxon>Pseudomonadati</taxon>
        <taxon>Pseudomonadota</taxon>
        <taxon>Gammaproteobacteria</taxon>
        <taxon>Lysobacterales</taxon>
        <taxon>Rhodanobacteraceae</taxon>
        <taxon>Dyella</taxon>
    </lineage>
</organism>
<name>A0ABT1FCW9_9GAMM</name>
<proteinExistence type="predicted"/>
<sequence>MKGDFARVTFDPARHYSQVMQQQGRVTLEADWNEQAGIQLFLLRTMIADLVGPCWAPGTGFAITMQPHAADWQLAPGHFYVDGILCQNEATCALGSQPYAAGSSSPGDDWIKPPTSFALWLDVWERHLSAIEAPDIADIALDGVDTASRAQTVWQVRLLDLDPEPLAAMLAPVTAALNLRLQATTSSTDEATIKQQMDDLAQLQRNLATGKLPGNGDVCPTLRQVLGARATYAWPHLSAQLGPVVSDSDPCVIAADARYRGCENQLYRVEIHQGGAAGTLDAPSGTNFKWSRENGAVIFPIVKTDITAQSDGSAQVAVSLASLGRDGRLGLAVNDWVELIDDDYTLAQAASPLLQVMAIDIASRMVTLAVPKNITPYAVSNNSTKHPLLRRWDQGDGADAQGCMPVVEGDTLELEDGVQITFQPGGLYANGDYWLIPARVAGNGTLDWPGAPDGNPVALPSSGMHHQAVLGALGVQGAYTECCCRFDSLCALLKDSANKATSKKVDAQAVATKTQLAAKKAGASKTKKAGG</sequence>
<dbReference type="InterPro" id="IPR045392">
    <property type="entry name" value="DUF6519"/>
</dbReference>
<dbReference type="Pfam" id="PF20129">
    <property type="entry name" value="DUF6519"/>
    <property type="match status" value="1"/>
</dbReference>
<evidence type="ECO:0000313" key="2">
    <source>
        <dbReference type="Proteomes" id="UP001204615"/>
    </source>
</evidence>
<dbReference type="EMBL" id="JAMZEK010000003">
    <property type="protein sequence ID" value="MCP1375218.1"/>
    <property type="molecule type" value="Genomic_DNA"/>
</dbReference>
<evidence type="ECO:0000313" key="1">
    <source>
        <dbReference type="EMBL" id="MCP1375218.1"/>
    </source>
</evidence>
<keyword evidence="2" id="KW-1185">Reference proteome</keyword>
<dbReference type="RefSeq" id="WP_253567538.1">
    <property type="nucleotide sequence ID" value="NZ_JAMZEK010000003.1"/>
</dbReference>
<accession>A0ABT1FCW9</accession>
<gene>
    <name evidence="1" type="ORF">NC595_14300</name>
</gene>
<protein>
    <submittedName>
        <fullName evidence="1">DUF6519 domain-containing protein</fullName>
    </submittedName>
</protein>
<reference evidence="1 2" key="1">
    <citation type="submission" date="2022-06" db="EMBL/GenBank/DDBJ databases">
        <title>Dyella sp. Sa strain:Sa Genome sequencing.</title>
        <authorList>
            <person name="Park S."/>
        </authorList>
    </citation>
    <scope>NUCLEOTIDE SEQUENCE [LARGE SCALE GENOMIC DNA]</scope>
    <source>
        <strain evidence="1 2">Sa</strain>
    </source>
</reference>